<feature type="non-terminal residue" evidence="2">
    <location>
        <position position="211"/>
    </location>
</feature>
<proteinExistence type="predicted"/>
<evidence type="ECO:0000313" key="3">
    <source>
        <dbReference type="Proteomes" id="UP000220828"/>
    </source>
</evidence>
<reference evidence="2 3" key="1">
    <citation type="submission" date="2017-09" db="EMBL/GenBank/DDBJ databases">
        <title>Whole genomes of Flavobacteriaceae.</title>
        <authorList>
            <person name="Stine C."/>
            <person name="Li C."/>
            <person name="Tadesse D."/>
        </authorList>
    </citation>
    <scope>NUCLEOTIDE SEQUENCE [LARGE SCALE GENOMIC DNA]</scope>
    <source>
        <strain evidence="2 3">ATCC 35036</strain>
    </source>
</reference>
<gene>
    <name evidence="2" type="ORF">B0A77_13900</name>
</gene>
<dbReference type="GO" id="GO:0016887">
    <property type="term" value="F:ATP hydrolysis activity"/>
    <property type="evidence" value="ECO:0007669"/>
    <property type="project" value="InterPro"/>
</dbReference>
<evidence type="ECO:0000259" key="1">
    <source>
        <dbReference type="Pfam" id="PF13401"/>
    </source>
</evidence>
<name>A0A2H3K8R8_9FLAO</name>
<feature type="domain" description="ORC1/DEAH AAA+ ATPase" evidence="1">
    <location>
        <begin position="40"/>
        <end position="145"/>
    </location>
</feature>
<organism evidence="2 3">
    <name type="scientific">Flavobacterium branchiophilum</name>
    <dbReference type="NCBI Taxonomy" id="55197"/>
    <lineage>
        <taxon>Bacteria</taxon>
        <taxon>Pseudomonadati</taxon>
        <taxon>Bacteroidota</taxon>
        <taxon>Flavobacteriia</taxon>
        <taxon>Flavobacteriales</taxon>
        <taxon>Flavobacteriaceae</taxon>
        <taxon>Flavobacterium</taxon>
    </lineage>
</organism>
<dbReference type="GO" id="GO:0005524">
    <property type="term" value="F:ATP binding"/>
    <property type="evidence" value="ECO:0007669"/>
    <property type="project" value="UniProtKB-KW"/>
</dbReference>
<dbReference type="Proteomes" id="UP000220828">
    <property type="component" value="Unassembled WGS sequence"/>
</dbReference>
<dbReference type="Gene3D" id="3.40.50.300">
    <property type="entry name" value="P-loop containing nucleotide triphosphate hydrolases"/>
    <property type="match status" value="1"/>
</dbReference>
<comment type="caution">
    <text evidence="2">The sequence shown here is derived from an EMBL/GenBank/DDBJ whole genome shotgun (WGS) entry which is preliminary data.</text>
</comment>
<keyword evidence="2" id="KW-0547">Nucleotide-binding</keyword>
<dbReference type="OrthoDB" id="796468at2"/>
<dbReference type="Pfam" id="PF13401">
    <property type="entry name" value="AAA_22"/>
    <property type="match status" value="1"/>
</dbReference>
<dbReference type="RefSeq" id="WP_097554827.1">
    <property type="nucleotide sequence ID" value="NZ_PCMW01000105.1"/>
</dbReference>
<sequence length="211" mass="24649">MEVKIKKALSYADIDRVTFRSIKTDTDWKPHLGEPQLGNSHWLIFGDSGQGKTSYALQIVKQLCANGYKVHYNTLEEGTKKSFKMALNRNNMKSANGFNYQKETLPELTARLSRKRQPKIVVIDSVQYFFRGKFEKHYFEFIEQFEDTTFIWISGADGKKPRGKVAEAIKYDADIIVRVEDYLATIEKNRFEAYEPRIIWEQGYNNKQIKL</sequence>
<dbReference type="AlphaFoldDB" id="A0A2H3K8R8"/>
<dbReference type="EMBL" id="PCMW01000105">
    <property type="protein sequence ID" value="PDS22253.1"/>
    <property type="molecule type" value="Genomic_DNA"/>
</dbReference>
<dbReference type="InterPro" id="IPR027417">
    <property type="entry name" value="P-loop_NTPase"/>
</dbReference>
<accession>A0A2H3K8R8</accession>
<keyword evidence="2" id="KW-0067">ATP-binding</keyword>
<dbReference type="InterPro" id="IPR049945">
    <property type="entry name" value="AAA_22"/>
</dbReference>
<dbReference type="SUPFAM" id="SSF52540">
    <property type="entry name" value="P-loop containing nucleoside triphosphate hydrolases"/>
    <property type="match status" value="1"/>
</dbReference>
<evidence type="ECO:0000313" key="2">
    <source>
        <dbReference type="EMBL" id="PDS22253.1"/>
    </source>
</evidence>
<protein>
    <submittedName>
        <fullName evidence="2">ATP-binding protein</fullName>
    </submittedName>
</protein>